<dbReference type="AlphaFoldDB" id="F5YJH5"/>
<dbReference type="PANTHER" id="PTHR10434:SF66">
    <property type="entry name" value="PHOSPHOLIPID_GLYCEROL ACYLTRANSFERASE DOMAIN-CONTAINING PROTEIN"/>
    <property type="match status" value="1"/>
</dbReference>
<keyword evidence="6" id="KW-1185">Reference proteome</keyword>
<evidence type="ECO:0000259" key="4">
    <source>
        <dbReference type="SMART" id="SM00563"/>
    </source>
</evidence>
<evidence type="ECO:0000313" key="6">
    <source>
        <dbReference type="Proteomes" id="UP000009223"/>
    </source>
</evidence>
<reference evidence="6" key="1">
    <citation type="submission" date="2009-12" db="EMBL/GenBank/DDBJ databases">
        <title>Complete sequence of Treponema primitia strain ZAS-2.</title>
        <authorList>
            <person name="Tetu S.G."/>
            <person name="Matson E."/>
            <person name="Ren Q."/>
            <person name="Seshadri R."/>
            <person name="Elbourne L."/>
            <person name="Hassan K.A."/>
            <person name="Durkin A."/>
            <person name="Radune D."/>
            <person name="Mohamoud Y."/>
            <person name="Shay R."/>
            <person name="Jin S."/>
            <person name="Zhang X."/>
            <person name="Lucey K."/>
            <person name="Ballor N.R."/>
            <person name="Ottesen E."/>
            <person name="Rosenthal R."/>
            <person name="Allen A."/>
            <person name="Leadbetter J.R."/>
            <person name="Paulsen I.T."/>
        </authorList>
    </citation>
    <scope>NUCLEOTIDE SEQUENCE [LARGE SCALE GENOMIC DNA]</scope>
    <source>
        <strain evidence="6">ATCC BAA-887 / DSM 12427 / ZAS-2</strain>
    </source>
</reference>
<dbReference type="SMART" id="SM00563">
    <property type="entry name" value="PlsC"/>
    <property type="match status" value="1"/>
</dbReference>
<comment type="pathway">
    <text evidence="1">Lipid metabolism.</text>
</comment>
<proteinExistence type="predicted"/>
<dbReference type="RefSeq" id="WP_015706843.1">
    <property type="nucleotide sequence ID" value="NC_015578.1"/>
</dbReference>
<dbReference type="STRING" id="545694.TREPR_3445"/>
<sequence>MRYQRGRPLLNTSLPFRIASVLVFSIIWPLVQFVNSMLYSTAWKNRVKLFRLKRAILVSNHTTPLDPLMVSGMILPYLTWHTLLEATVEAPVVGTFTRLLGGMPLPPGARGLKQILETCDTAFRYRKFIHFYPEGECYLYNQQIKEFKPGAFLIAAEMDLPVVPLVTVMSEGLFKAPSFWSRKRPKETLVTLDPVYPSQYIRRNEAGEIENASVREFAEAVRKIMQGEITRRGGSSAFYRGRMERVKGINA</sequence>
<dbReference type="KEGG" id="tpi:TREPR_3445"/>
<evidence type="ECO:0000256" key="3">
    <source>
        <dbReference type="ARBA" id="ARBA00023315"/>
    </source>
</evidence>
<dbReference type="Proteomes" id="UP000009223">
    <property type="component" value="Chromosome"/>
</dbReference>
<dbReference type="CDD" id="cd07989">
    <property type="entry name" value="LPLAT_AGPAT-like"/>
    <property type="match status" value="1"/>
</dbReference>
<name>F5YJH5_TREPZ</name>
<evidence type="ECO:0000256" key="1">
    <source>
        <dbReference type="ARBA" id="ARBA00005189"/>
    </source>
</evidence>
<dbReference type="InterPro" id="IPR002123">
    <property type="entry name" value="Plipid/glycerol_acylTrfase"/>
</dbReference>
<dbReference type="GO" id="GO:0006654">
    <property type="term" value="P:phosphatidic acid biosynthetic process"/>
    <property type="evidence" value="ECO:0007669"/>
    <property type="project" value="TreeGrafter"/>
</dbReference>
<dbReference type="EMBL" id="CP001843">
    <property type="protein sequence ID" value="AEF85049.1"/>
    <property type="molecule type" value="Genomic_DNA"/>
</dbReference>
<evidence type="ECO:0000313" key="5">
    <source>
        <dbReference type="EMBL" id="AEF85049.1"/>
    </source>
</evidence>
<dbReference type="OrthoDB" id="357532at2"/>
<dbReference type="eggNOG" id="COG0204">
    <property type="taxonomic scope" value="Bacteria"/>
</dbReference>
<dbReference type="Pfam" id="PF01553">
    <property type="entry name" value="Acyltransferase"/>
    <property type="match status" value="1"/>
</dbReference>
<keyword evidence="2 5" id="KW-0808">Transferase</keyword>
<dbReference type="PANTHER" id="PTHR10434">
    <property type="entry name" value="1-ACYL-SN-GLYCEROL-3-PHOSPHATE ACYLTRANSFERASE"/>
    <property type="match status" value="1"/>
</dbReference>
<organism evidence="5 6">
    <name type="scientific">Treponema primitia (strain ATCC BAA-887 / DSM 12427 / ZAS-2)</name>
    <dbReference type="NCBI Taxonomy" id="545694"/>
    <lineage>
        <taxon>Bacteria</taxon>
        <taxon>Pseudomonadati</taxon>
        <taxon>Spirochaetota</taxon>
        <taxon>Spirochaetia</taxon>
        <taxon>Spirochaetales</taxon>
        <taxon>Treponemataceae</taxon>
        <taxon>Treponema</taxon>
    </lineage>
</organism>
<feature type="domain" description="Phospholipid/glycerol acyltransferase" evidence="4">
    <location>
        <begin position="55"/>
        <end position="170"/>
    </location>
</feature>
<protein>
    <submittedName>
        <fullName evidence="5">Acyltransferase domain protein</fullName>
    </submittedName>
</protein>
<dbReference type="GO" id="GO:0003841">
    <property type="term" value="F:1-acylglycerol-3-phosphate O-acyltransferase activity"/>
    <property type="evidence" value="ECO:0007669"/>
    <property type="project" value="TreeGrafter"/>
</dbReference>
<dbReference type="HOGENOM" id="CLU_1128658_0_0_12"/>
<accession>F5YJH5</accession>
<dbReference type="SUPFAM" id="SSF69593">
    <property type="entry name" value="Glycerol-3-phosphate (1)-acyltransferase"/>
    <property type="match status" value="1"/>
</dbReference>
<gene>
    <name evidence="5" type="ordered locus">TREPR_3445</name>
</gene>
<evidence type="ECO:0000256" key="2">
    <source>
        <dbReference type="ARBA" id="ARBA00022679"/>
    </source>
</evidence>
<reference evidence="5 6" key="2">
    <citation type="journal article" date="2011" name="ISME J.">
        <title>RNA-seq reveals cooperative metabolic interactions between two termite-gut spirochete species in co-culture.</title>
        <authorList>
            <person name="Rosenthal A.Z."/>
            <person name="Matson E.G."/>
            <person name="Eldar A."/>
            <person name="Leadbetter J.R."/>
        </authorList>
    </citation>
    <scope>NUCLEOTIDE SEQUENCE [LARGE SCALE GENOMIC DNA]</scope>
    <source>
        <strain evidence="6">ATCC BAA-887 / DSM 12427 / ZAS-2</strain>
    </source>
</reference>
<keyword evidence="3 5" id="KW-0012">Acyltransferase</keyword>